<accession>A0ABP1RVR5</accession>
<reference evidence="1 2" key="1">
    <citation type="submission" date="2024-08" db="EMBL/GenBank/DDBJ databases">
        <authorList>
            <person name="Cucini C."/>
            <person name="Frati F."/>
        </authorList>
    </citation>
    <scope>NUCLEOTIDE SEQUENCE [LARGE SCALE GENOMIC DNA]</scope>
</reference>
<evidence type="ECO:0000313" key="1">
    <source>
        <dbReference type="EMBL" id="CAL8137058.1"/>
    </source>
</evidence>
<comment type="caution">
    <text evidence="1">The sequence shown here is derived from an EMBL/GenBank/DDBJ whole genome shotgun (WGS) entry which is preliminary data.</text>
</comment>
<name>A0ABP1RVR5_9HEXA</name>
<organism evidence="1 2">
    <name type="scientific">Orchesella dallaii</name>
    <dbReference type="NCBI Taxonomy" id="48710"/>
    <lineage>
        <taxon>Eukaryota</taxon>
        <taxon>Metazoa</taxon>
        <taxon>Ecdysozoa</taxon>
        <taxon>Arthropoda</taxon>
        <taxon>Hexapoda</taxon>
        <taxon>Collembola</taxon>
        <taxon>Entomobryomorpha</taxon>
        <taxon>Entomobryoidea</taxon>
        <taxon>Orchesellidae</taxon>
        <taxon>Orchesellinae</taxon>
        <taxon>Orchesella</taxon>
    </lineage>
</organism>
<keyword evidence="2" id="KW-1185">Reference proteome</keyword>
<sequence length="189" mass="20464">MGQGSSPTRGLQATLGLEVVSSLAMLEAESEDEGVPEPVNASNTALKRFYSRQAACSILCGSGGGGITPLSKLEVKPRTEKNVKGRYGELIGASVGFSHKTMFGFQASINTNVSGYEEHEEKHFNADGGYNKSEHRHDFFTESHVSPYAQFGFTIGASVNAAIGLRRRRRSLDLAKGGRRKQKRSKIIV</sequence>
<evidence type="ECO:0000313" key="2">
    <source>
        <dbReference type="Proteomes" id="UP001642540"/>
    </source>
</evidence>
<protein>
    <submittedName>
        <fullName evidence="1">Uncharacterized protein</fullName>
    </submittedName>
</protein>
<gene>
    <name evidence="1" type="ORF">ODALV1_LOCUS26747</name>
</gene>
<dbReference type="EMBL" id="CAXLJM020000113">
    <property type="protein sequence ID" value="CAL8137058.1"/>
    <property type="molecule type" value="Genomic_DNA"/>
</dbReference>
<dbReference type="Proteomes" id="UP001642540">
    <property type="component" value="Unassembled WGS sequence"/>
</dbReference>
<proteinExistence type="predicted"/>